<organism evidence="2 3">
    <name type="scientific">Polarella glacialis</name>
    <name type="common">Dinoflagellate</name>
    <dbReference type="NCBI Taxonomy" id="89957"/>
    <lineage>
        <taxon>Eukaryota</taxon>
        <taxon>Sar</taxon>
        <taxon>Alveolata</taxon>
        <taxon>Dinophyceae</taxon>
        <taxon>Suessiales</taxon>
        <taxon>Suessiaceae</taxon>
        <taxon>Polarella</taxon>
    </lineage>
</organism>
<keyword evidence="1" id="KW-0812">Transmembrane</keyword>
<dbReference type="Proteomes" id="UP000654075">
    <property type="component" value="Unassembled WGS sequence"/>
</dbReference>
<feature type="transmembrane region" description="Helical" evidence="1">
    <location>
        <begin position="65"/>
        <end position="85"/>
    </location>
</feature>
<feature type="non-terminal residue" evidence="2">
    <location>
        <position position="1"/>
    </location>
</feature>
<gene>
    <name evidence="2" type="ORF">PGLA1383_LOCUS44022</name>
</gene>
<reference evidence="2" key="1">
    <citation type="submission" date="2021-02" db="EMBL/GenBank/DDBJ databases">
        <authorList>
            <person name="Dougan E. K."/>
            <person name="Rhodes N."/>
            <person name="Thang M."/>
            <person name="Chan C."/>
        </authorList>
    </citation>
    <scope>NUCLEOTIDE SEQUENCE</scope>
</reference>
<accession>A0A813GQ57</accession>
<protein>
    <submittedName>
        <fullName evidence="2">Uncharacterized protein</fullName>
    </submittedName>
</protein>
<dbReference type="AlphaFoldDB" id="A0A813GQ57"/>
<dbReference type="EMBL" id="CAJNNV010029121">
    <property type="protein sequence ID" value="CAE8627212.1"/>
    <property type="molecule type" value="Genomic_DNA"/>
</dbReference>
<keyword evidence="1" id="KW-1133">Transmembrane helix</keyword>
<feature type="transmembrane region" description="Helical" evidence="1">
    <location>
        <begin position="33"/>
        <end position="53"/>
    </location>
</feature>
<keyword evidence="3" id="KW-1185">Reference proteome</keyword>
<proteinExistence type="predicted"/>
<evidence type="ECO:0000256" key="1">
    <source>
        <dbReference type="SAM" id="Phobius"/>
    </source>
</evidence>
<comment type="caution">
    <text evidence="2">The sequence shown here is derived from an EMBL/GenBank/DDBJ whole genome shotgun (WGS) entry which is preliminary data.</text>
</comment>
<sequence length="86" mass="9679">LQEGKAPGTRSGALVSVLLGCTSQFKDRPESLVIFWPWCAFLMQAAFSIFKILENQYSYRCTLLQLLLSLAWVQAWVLIMVSLALP</sequence>
<evidence type="ECO:0000313" key="2">
    <source>
        <dbReference type="EMBL" id="CAE8627212.1"/>
    </source>
</evidence>
<keyword evidence="1" id="KW-0472">Membrane</keyword>
<name>A0A813GQ57_POLGL</name>
<evidence type="ECO:0000313" key="3">
    <source>
        <dbReference type="Proteomes" id="UP000654075"/>
    </source>
</evidence>